<feature type="transmembrane region" description="Helical" evidence="1">
    <location>
        <begin position="179"/>
        <end position="202"/>
    </location>
</feature>
<evidence type="ECO:0000313" key="2">
    <source>
        <dbReference type="EMBL" id="BBO99414.1"/>
    </source>
</evidence>
<evidence type="ECO:0000313" key="3">
    <source>
        <dbReference type="Proteomes" id="UP000463939"/>
    </source>
</evidence>
<name>A0A809RCP5_9PROT</name>
<sequence length="550" mass="60805">MSNLFTVRPYRFVPSLLTLALCLAWLLPGLIGHEPWKGDEAETMGLIHSVLSGMPVAVPTLAGEPWLSVPPLYSIIGAGFAQVLAPWLPAHDAARLAGGFFVLLALLFAGFAGRELYGSEHGRLAALVLIGSVGLWVRAHEAIPQTILLAGVAMVGYGAALSVRRAYVGGAVVGTGLGLSFMSVGVAETLALALALLALPVFSPHWRQWNTAKAAGLTVLFMAPWLLIWPWALWQSSPGLLIDWWHSQVQERFIFWSPHAQSWTGYYFKFLPWFAWPAWPLALWTMWHARREQLTTTGIVLPLAMWLSLTVVLGFTVDPSPDDGLPILIPLAWLAAGSTFTLRRGAANALYWFAMMTFGVVAITAWVYWSAFDLGIPAALSAHLHKLQPGYQGEFHPFPVVMAILYCIAWVLLLLRMQRSPQRPLIAWAAGMALTWGLAASLFERPMDERMGYESVMKSMQPHLPSRSCVASLGVNAGARAMLDYYLGVQTLRMEDTHAPTCPMLLVEENGGQEALPQREGWRVIWHGNRPGNRTERYILYKKIKSRQHG</sequence>
<feature type="transmembrane region" description="Helical" evidence="1">
    <location>
        <begin position="146"/>
        <end position="167"/>
    </location>
</feature>
<feature type="transmembrane region" description="Helical" evidence="1">
    <location>
        <begin position="299"/>
        <end position="317"/>
    </location>
</feature>
<feature type="transmembrane region" description="Helical" evidence="1">
    <location>
        <begin position="323"/>
        <end position="342"/>
    </location>
</feature>
<dbReference type="KEGG" id="sniv:SFSGTM_01230"/>
<keyword evidence="1" id="KW-0812">Transmembrane</keyword>
<protein>
    <recommendedName>
        <fullName evidence="4">Glycosyltransferase family 39 protein</fullName>
    </recommendedName>
</protein>
<feature type="transmembrane region" description="Helical" evidence="1">
    <location>
        <begin position="395"/>
        <end position="413"/>
    </location>
</feature>
<feature type="transmembrane region" description="Helical" evidence="1">
    <location>
        <begin position="71"/>
        <end position="89"/>
    </location>
</feature>
<feature type="transmembrane region" description="Helical" evidence="1">
    <location>
        <begin position="123"/>
        <end position="139"/>
    </location>
</feature>
<feature type="transmembrane region" description="Helical" evidence="1">
    <location>
        <begin position="425"/>
        <end position="443"/>
    </location>
</feature>
<dbReference type="AlphaFoldDB" id="A0A809RCP5"/>
<accession>A0A809RCP5</accession>
<organism evidence="2 3">
    <name type="scientific">Sulfuriferula nivalis</name>
    <dbReference type="NCBI Taxonomy" id="2675298"/>
    <lineage>
        <taxon>Bacteria</taxon>
        <taxon>Pseudomonadati</taxon>
        <taxon>Pseudomonadota</taxon>
        <taxon>Betaproteobacteria</taxon>
        <taxon>Nitrosomonadales</taxon>
        <taxon>Sulfuricellaceae</taxon>
        <taxon>Sulfuriferula</taxon>
    </lineage>
</organism>
<dbReference type="Proteomes" id="UP000463939">
    <property type="component" value="Chromosome"/>
</dbReference>
<evidence type="ECO:0008006" key="4">
    <source>
        <dbReference type="Google" id="ProtNLM"/>
    </source>
</evidence>
<feature type="transmembrane region" description="Helical" evidence="1">
    <location>
        <begin position="96"/>
        <end position="117"/>
    </location>
</feature>
<gene>
    <name evidence="2" type="ORF">SFSGTM_01230</name>
</gene>
<keyword evidence="1" id="KW-0472">Membrane</keyword>
<reference evidence="3" key="1">
    <citation type="submission" date="2019-11" db="EMBL/GenBank/DDBJ databases">
        <title>Isolation and characterization of a novel species in the genus Sulfuriferula.</title>
        <authorList>
            <person name="Mochizuki J."/>
            <person name="Kojima H."/>
            <person name="Fukui M."/>
        </authorList>
    </citation>
    <scope>NUCLEOTIDE SEQUENCE [LARGE SCALE GENOMIC DNA]</scope>
    <source>
        <strain evidence="3">SGTM</strain>
    </source>
</reference>
<evidence type="ECO:0000256" key="1">
    <source>
        <dbReference type="SAM" id="Phobius"/>
    </source>
</evidence>
<keyword evidence="3" id="KW-1185">Reference proteome</keyword>
<feature type="transmembrane region" description="Helical" evidence="1">
    <location>
        <begin position="214"/>
        <end position="234"/>
    </location>
</feature>
<proteinExistence type="predicted"/>
<dbReference type="RefSeq" id="WP_162083469.1">
    <property type="nucleotide sequence ID" value="NZ_AP021881.1"/>
</dbReference>
<dbReference type="EMBL" id="AP021881">
    <property type="protein sequence ID" value="BBO99414.1"/>
    <property type="molecule type" value="Genomic_DNA"/>
</dbReference>
<feature type="transmembrane region" description="Helical" evidence="1">
    <location>
        <begin position="349"/>
        <end position="369"/>
    </location>
</feature>
<keyword evidence="1" id="KW-1133">Transmembrane helix</keyword>
<feature type="transmembrane region" description="Helical" evidence="1">
    <location>
        <begin position="266"/>
        <end position="287"/>
    </location>
</feature>